<dbReference type="PROSITE" id="PS50297">
    <property type="entry name" value="ANK_REP_REGION"/>
    <property type="match status" value="1"/>
</dbReference>
<dbReference type="Proteomes" id="UP000054549">
    <property type="component" value="Unassembled WGS sequence"/>
</dbReference>
<dbReference type="PROSITE" id="PS50088">
    <property type="entry name" value="ANK_REPEAT"/>
    <property type="match status" value="1"/>
</dbReference>
<dbReference type="PANTHER" id="PTHR24119">
    <property type="entry name" value="ACYL-COA-BINDING DOMAIN-CONTAINING PROTEIN 6"/>
    <property type="match status" value="1"/>
</dbReference>
<feature type="compositionally biased region" description="Acidic residues" evidence="5">
    <location>
        <begin position="105"/>
        <end position="117"/>
    </location>
</feature>
<dbReference type="InParanoid" id="A0A0C2TUG5"/>
<dbReference type="SUPFAM" id="SSF47027">
    <property type="entry name" value="Acyl-CoA binding protein"/>
    <property type="match status" value="1"/>
</dbReference>
<keyword evidence="8" id="KW-1185">Reference proteome</keyword>
<keyword evidence="1" id="KW-0677">Repeat</keyword>
<evidence type="ECO:0000256" key="3">
    <source>
        <dbReference type="ARBA" id="ARBA00023121"/>
    </source>
</evidence>
<evidence type="ECO:0000256" key="1">
    <source>
        <dbReference type="ARBA" id="ARBA00022737"/>
    </source>
</evidence>
<dbReference type="STRING" id="946122.A0A0C2TUG5"/>
<dbReference type="InterPro" id="IPR002110">
    <property type="entry name" value="Ankyrin_rpt"/>
</dbReference>
<reference evidence="7 8" key="1">
    <citation type="submission" date="2014-04" db="EMBL/GenBank/DDBJ databases">
        <title>Evolutionary Origins and Diversification of the Mycorrhizal Mutualists.</title>
        <authorList>
            <consortium name="DOE Joint Genome Institute"/>
            <consortium name="Mycorrhizal Genomics Consortium"/>
            <person name="Kohler A."/>
            <person name="Kuo A."/>
            <person name="Nagy L.G."/>
            <person name="Floudas D."/>
            <person name="Copeland A."/>
            <person name="Barry K.W."/>
            <person name="Cichocki N."/>
            <person name="Veneault-Fourrey C."/>
            <person name="LaButti K."/>
            <person name="Lindquist E.A."/>
            <person name="Lipzen A."/>
            <person name="Lundell T."/>
            <person name="Morin E."/>
            <person name="Murat C."/>
            <person name="Riley R."/>
            <person name="Ohm R."/>
            <person name="Sun H."/>
            <person name="Tunlid A."/>
            <person name="Henrissat B."/>
            <person name="Grigoriev I.V."/>
            <person name="Hibbett D.S."/>
            <person name="Martin F."/>
        </authorList>
    </citation>
    <scope>NUCLEOTIDE SEQUENCE [LARGE SCALE GENOMIC DNA]</scope>
    <source>
        <strain evidence="7 8">Koide BX008</strain>
    </source>
</reference>
<feature type="region of interest" description="Disordered" evidence="5">
    <location>
        <begin position="94"/>
        <end position="133"/>
    </location>
</feature>
<dbReference type="InterPro" id="IPR035984">
    <property type="entry name" value="Acyl-CoA-binding_sf"/>
</dbReference>
<dbReference type="InterPro" id="IPR000582">
    <property type="entry name" value="Acyl-CoA-binding_protein"/>
</dbReference>
<organism evidence="7 8">
    <name type="scientific">Amanita muscaria (strain Koide BX008)</name>
    <dbReference type="NCBI Taxonomy" id="946122"/>
    <lineage>
        <taxon>Eukaryota</taxon>
        <taxon>Fungi</taxon>
        <taxon>Dikarya</taxon>
        <taxon>Basidiomycota</taxon>
        <taxon>Agaricomycotina</taxon>
        <taxon>Agaricomycetes</taxon>
        <taxon>Agaricomycetidae</taxon>
        <taxon>Agaricales</taxon>
        <taxon>Pluteineae</taxon>
        <taxon>Amanitaceae</taxon>
        <taxon>Amanita</taxon>
    </lineage>
</organism>
<dbReference type="SMART" id="SM00248">
    <property type="entry name" value="ANK"/>
    <property type="match status" value="2"/>
</dbReference>
<dbReference type="Gene3D" id="1.20.80.10">
    <property type="match status" value="1"/>
</dbReference>
<evidence type="ECO:0000256" key="4">
    <source>
        <dbReference type="PROSITE-ProRule" id="PRU00023"/>
    </source>
</evidence>
<sequence>MSTYFPSPTFYEAATYLSGASSLSKVSSSVKLELYGLYKYLMASPVPTTTRPFVFDITGRAKWDAWDAAGKKYSNPDDAEHRYIEIAESLGWTEGMSTERRPSQEEEIDLDALDDEPEGKGKEKEKSSGVPEVGLGHAVSKVQMLLDSMQDLSIHGLALENDVAGLSALLKKNPNVDLNVCDEFGYTPLHLAADRGNTDIVKLLLEHGADATLKDSDGFSALELANVAGHQDVKTMLSNALST</sequence>
<dbReference type="GO" id="GO:0000062">
    <property type="term" value="F:fatty-acyl-CoA binding"/>
    <property type="evidence" value="ECO:0007669"/>
    <property type="project" value="InterPro"/>
</dbReference>
<dbReference type="Gene3D" id="1.25.40.20">
    <property type="entry name" value="Ankyrin repeat-containing domain"/>
    <property type="match status" value="1"/>
</dbReference>
<evidence type="ECO:0000259" key="6">
    <source>
        <dbReference type="PROSITE" id="PS51228"/>
    </source>
</evidence>
<dbReference type="InterPro" id="IPR036770">
    <property type="entry name" value="Ankyrin_rpt-contain_sf"/>
</dbReference>
<dbReference type="SUPFAM" id="SSF48403">
    <property type="entry name" value="Ankyrin repeat"/>
    <property type="match status" value="1"/>
</dbReference>
<dbReference type="InterPro" id="IPR014352">
    <property type="entry name" value="FERM/acyl-CoA-bd_prot_sf"/>
</dbReference>
<dbReference type="EMBL" id="KN818223">
    <property type="protein sequence ID" value="KIL70939.1"/>
    <property type="molecule type" value="Genomic_DNA"/>
</dbReference>
<dbReference type="Pfam" id="PF12796">
    <property type="entry name" value="Ank_2"/>
    <property type="match status" value="1"/>
</dbReference>
<name>A0A0C2TUG5_AMAMK</name>
<keyword evidence="2 4" id="KW-0040">ANK repeat</keyword>
<feature type="domain" description="ACB" evidence="6">
    <location>
        <begin position="6"/>
        <end position="96"/>
    </location>
</feature>
<evidence type="ECO:0000313" key="8">
    <source>
        <dbReference type="Proteomes" id="UP000054549"/>
    </source>
</evidence>
<dbReference type="HOGENOM" id="CLU_050309_3_0_1"/>
<protein>
    <recommendedName>
        <fullName evidence="6">ACB domain-containing protein</fullName>
    </recommendedName>
</protein>
<dbReference type="PANTHER" id="PTHR24119:SF0">
    <property type="entry name" value="ACYL-COA-BINDING DOMAIN-CONTAINING PROTEIN 6"/>
    <property type="match status" value="1"/>
</dbReference>
<dbReference type="AlphaFoldDB" id="A0A0C2TUG5"/>
<gene>
    <name evidence="7" type="ORF">M378DRAFT_183488</name>
</gene>
<keyword evidence="3" id="KW-0446">Lipid-binding</keyword>
<dbReference type="PROSITE" id="PS51228">
    <property type="entry name" value="ACB_2"/>
    <property type="match status" value="1"/>
</dbReference>
<accession>A0A0C2TUG5</accession>
<proteinExistence type="predicted"/>
<evidence type="ECO:0000256" key="5">
    <source>
        <dbReference type="SAM" id="MobiDB-lite"/>
    </source>
</evidence>
<evidence type="ECO:0000313" key="7">
    <source>
        <dbReference type="EMBL" id="KIL70939.1"/>
    </source>
</evidence>
<evidence type="ECO:0000256" key="2">
    <source>
        <dbReference type="ARBA" id="ARBA00023043"/>
    </source>
</evidence>
<dbReference type="OrthoDB" id="341259at2759"/>
<feature type="repeat" description="ANK" evidence="4">
    <location>
        <begin position="184"/>
        <end position="216"/>
    </location>
</feature>
<dbReference type="Pfam" id="PF00887">
    <property type="entry name" value="ACBP"/>
    <property type="match status" value="1"/>
</dbReference>
<feature type="compositionally biased region" description="Basic and acidic residues" evidence="5">
    <location>
        <begin position="118"/>
        <end position="127"/>
    </location>
</feature>